<comment type="caution">
    <text evidence="1">The sequence shown here is derived from an EMBL/GenBank/DDBJ whole genome shotgun (WGS) entry which is preliminary data.</text>
</comment>
<keyword evidence="2" id="KW-1185">Reference proteome</keyword>
<organism evidence="1 2">
    <name type="scientific">Eleusine coracana subsp. coracana</name>
    <dbReference type="NCBI Taxonomy" id="191504"/>
    <lineage>
        <taxon>Eukaryota</taxon>
        <taxon>Viridiplantae</taxon>
        <taxon>Streptophyta</taxon>
        <taxon>Embryophyta</taxon>
        <taxon>Tracheophyta</taxon>
        <taxon>Spermatophyta</taxon>
        <taxon>Magnoliopsida</taxon>
        <taxon>Liliopsida</taxon>
        <taxon>Poales</taxon>
        <taxon>Poaceae</taxon>
        <taxon>PACMAD clade</taxon>
        <taxon>Chloridoideae</taxon>
        <taxon>Cynodonteae</taxon>
        <taxon>Eleusininae</taxon>
        <taxon>Eleusine</taxon>
    </lineage>
</organism>
<protein>
    <submittedName>
        <fullName evidence="1">Uncharacterized protein</fullName>
    </submittedName>
</protein>
<dbReference type="AlphaFoldDB" id="A0AAV5BJW1"/>
<gene>
    <name evidence="1" type="primary">ga02483</name>
    <name evidence="1" type="ORF">PR202_ga02483</name>
</gene>
<name>A0AAV5BJW1_ELECO</name>
<dbReference type="Proteomes" id="UP001054889">
    <property type="component" value="Unassembled WGS sequence"/>
</dbReference>
<accession>A0AAV5BJW1</accession>
<evidence type="ECO:0000313" key="2">
    <source>
        <dbReference type="Proteomes" id="UP001054889"/>
    </source>
</evidence>
<reference evidence="1" key="2">
    <citation type="submission" date="2021-12" db="EMBL/GenBank/DDBJ databases">
        <title>Resequencing data analysis of finger millet.</title>
        <authorList>
            <person name="Hatakeyama M."/>
            <person name="Aluri S."/>
            <person name="Balachadran M.T."/>
            <person name="Sivarajan S.R."/>
            <person name="Poveda L."/>
            <person name="Shimizu-Inatsugi R."/>
            <person name="Schlapbach R."/>
            <person name="Sreeman S.M."/>
            <person name="Shimizu K.K."/>
        </authorList>
    </citation>
    <scope>NUCLEOTIDE SEQUENCE</scope>
</reference>
<dbReference type="EMBL" id="BQKI01000001">
    <property type="protein sequence ID" value="GJM86608.1"/>
    <property type="molecule type" value="Genomic_DNA"/>
</dbReference>
<reference evidence="1" key="1">
    <citation type="journal article" date="2018" name="DNA Res.">
        <title>Multiple hybrid de novo genome assembly of finger millet, an orphan allotetraploid crop.</title>
        <authorList>
            <person name="Hatakeyama M."/>
            <person name="Aluri S."/>
            <person name="Balachadran M.T."/>
            <person name="Sivarajan S.R."/>
            <person name="Patrignani A."/>
            <person name="Gruter S."/>
            <person name="Poveda L."/>
            <person name="Shimizu-Inatsugi R."/>
            <person name="Baeten J."/>
            <person name="Francoijs K.J."/>
            <person name="Nataraja K.N."/>
            <person name="Reddy Y.A.N."/>
            <person name="Phadnis S."/>
            <person name="Ravikumar R.L."/>
            <person name="Schlapbach R."/>
            <person name="Sreeman S.M."/>
            <person name="Shimizu K.K."/>
        </authorList>
    </citation>
    <scope>NUCLEOTIDE SEQUENCE</scope>
</reference>
<sequence>MEERFTKRMGSWKERDLSSAAKVTLIKSIAKALPTYVMSVFKLPLTLCDDLMKHIRVLWY</sequence>
<proteinExistence type="predicted"/>
<evidence type="ECO:0000313" key="1">
    <source>
        <dbReference type="EMBL" id="GJM86608.1"/>
    </source>
</evidence>